<dbReference type="STRING" id="1424659.SAMN05216368_105196"/>
<evidence type="ECO:0000313" key="5">
    <source>
        <dbReference type="Proteomes" id="UP000199639"/>
    </source>
</evidence>
<dbReference type="GO" id="GO:0016491">
    <property type="term" value="F:oxidoreductase activity"/>
    <property type="evidence" value="ECO:0007669"/>
    <property type="project" value="UniProtKB-KW"/>
</dbReference>
<keyword evidence="1" id="KW-0285">Flavoprotein</keyword>
<gene>
    <name evidence="4" type="ORF">SAMN05216368_105196</name>
</gene>
<protein>
    <recommendedName>
        <fullName evidence="6">FAD-linked oxidase</fullName>
    </recommendedName>
</protein>
<dbReference type="PANTHER" id="PTHR10801">
    <property type="entry name" value="24-DEHYDROCHOLESTEROL REDUCTASE"/>
    <property type="match status" value="1"/>
</dbReference>
<evidence type="ECO:0000313" key="4">
    <source>
        <dbReference type="EMBL" id="SDN41938.1"/>
    </source>
</evidence>
<keyword evidence="3" id="KW-0560">Oxidoreductase</keyword>
<dbReference type="RefSeq" id="WP_241983166.1">
    <property type="nucleotide sequence ID" value="NZ_FNIB01000005.1"/>
</dbReference>
<dbReference type="AlphaFoldDB" id="A0A5E9FXY8"/>
<evidence type="ECO:0008006" key="6">
    <source>
        <dbReference type="Google" id="ProtNLM"/>
    </source>
</evidence>
<dbReference type="EMBL" id="FNIB01000005">
    <property type="protein sequence ID" value="SDN41938.1"/>
    <property type="molecule type" value="Genomic_DNA"/>
</dbReference>
<accession>A0A5E9FXY8</accession>
<sequence>MRIEQRFHLGDRLEKLHGKPPRERVVQDVELPLERCTEFLDWFLETVPIAPIWLCPLRLRADDRWPLYPIRPRQSYVNVGFWSTVPVGQVEGETNRLIERKIGDLHGHKSLYSDSYYSREEFDELYGGDVYRAAKKRYDPDSRLLDLYAKAVQRQ</sequence>
<evidence type="ECO:0000256" key="1">
    <source>
        <dbReference type="ARBA" id="ARBA00022630"/>
    </source>
</evidence>
<name>A0A5E9FXY8_9MICO</name>
<dbReference type="SUPFAM" id="SSF55103">
    <property type="entry name" value="FAD-linked oxidases, C-terminal domain"/>
    <property type="match status" value="1"/>
</dbReference>
<dbReference type="InterPro" id="IPR040165">
    <property type="entry name" value="Diminuto-like"/>
</dbReference>
<evidence type="ECO:0000256" key="2">
    <source>
        <dbReference type="ARBA" id="ARBA00022827"/>
    </source>
</evidence>
<dbReference type="PANTHER" id="PTHR10801:SF0">
    <property type="entry name" value="DELTA(24)-STEROL REDUCTASE"/>
    <property type="match status" value="1"/>
</dbReference>
<reference evidence="4 5" key="1">
    <citation type="submission" date="2016-10" db="EMBL/GenBank/DDBJ databases">
        <authorList>
            <person name="Varghese N."/>
            <person name="Submissions S."/>
        </authorList>
    </citation>
    <scope>NUCLEOTIDE SEQUENCE [LARGE SCALE GENOMIC DNA]</scope>
    <source>
        <strain evidence="4 5">CGMCC 1.11215</strain>
    </source>
</reference>
<dbReference type="Proteomes" id="UP000199639">
    <property type="component" value="Unassembled WGS sequence"/>
</dbReference>
<dbReference type="GO" id="GO:0050660">
    <property type="term" value="F:flavin adenine dinucleotide binding"/>
    <property type="evidence" value="ECO:0007669"/>
    <property type="project" value="InterPro"/>
</dbReference>
<organism evidence="4 5">
    <name type="scientific">Cryobacterium flavum</name>
    <dbReference type="NCBI Taxonomy" id="1424659"/>
    <lineage>
        <taxon>Bacteria</taxon>
        <taxon>Bacillati</taxon>
        <taxon>Actinomycetota</taxon>
        <taxon>Actinomycetes</taxon>
        <taxon>Micrococcales</taxon>
        <taxon>Microbacteriaceae</taxon>
        <taxon>Cryobacterium</taxon>
    </lineage>
</organism>
<dbReference type="InterPro" id="IPR016164">
    <property type="entry name" value="FAD-linked_Oxase-like_C"/>
</dbReference>
<evidence type="ECO:0000256" key="3">
    <source>
        <dbReference type="ARBA" id="ARBA00023002"/>
    </source>
</evidence>
<proteinExistence type="predicted"/>
<keyword evidence="2" id="KW-0274">FAD</keyword>